<dbReference type="InterPro" id="IPR046663">
    <property type="entry name" value="DUF6772"/>
</dbReference>
<name>A0A5B8LYK4_9HYPH</name>
<protein>
    <submittedName>
        <fullName evidence="1">Uncharacterized protein</fullName>
    </submittedName>
</protein>
<gene>
    <name evidence="1" type="ORF">FPZ08_17845</name>
</gene>
<dbReference type="Pfam" id="PF20562">
    <property type="entry name" value="DUF6772"/>
    <property type="match status" value="1"/>
</dbReference>
<organism evidence="1 2">
    <name type="scientific">Devosia ginsengisoli</name>
    <dbReference type="NCBI Taxonomy" id="400770"/>
    <lineage>
        <taxon>Bacteria</taxon>
        <taxon>Pseudomonadati</taxon>
        <taxon>Pseudomonadota</taxon>
        <taxon>Alphaproteobacteria</taxon>
        <taxon>Hyphomicrobiales</taxon>
        <taxon>Devosiaceae</taxon>
        <taxon>Devosia</taxon>
    </lineage>
</organism>
<dbReference type="RefSeq" id="WP_146291487.1">
    <property type="nucleotide sequence ID" value="NZ_CP042304.1"/>
</dbReference>
<sequence>MQPYPHRFADPQLDKFDPLGRILVHDTFSAGLNGWIGLIGNYEDSLTKMLPVFRPMNQPMLSTAVGWDSGSHGAMSGPYAMKIATRPIKGAMNLALKRMTFRKLGRIQLEAYIAAKPEPSEATLSIEDLRSFGMFMDLQSRQYRGLPHLRFLNCLDGELKHTWQFKQQTADDNVVSSSARTRSLQHLYPHGWEDVPDGRQDTCYNELPTKMNWQYLKVGVDLRDMSFTSFQFNDREFDVSGMGVMRMEPWANLDCMLNIGFFVETDSDKRSFLFVDSVLLSGDF</sequence>
<dbReference type="Proteomes" id="UP000315364">
    <property type="component" value="Chromosome"/>
</dbReference>
<evidence type="ECO:0000313" key="2">
    <source>
        <dbReference type="Proteomes" id="UP000315364"/>
    </source>
</evidence>
<evidence type="ECO:0000313" key="1">
    <source>
        <dbReference type="EMBL" id="QDZ12450.1"/>
    </source>
</evidence>
<dbReference type="KEGG" id="dea:FPZ08_17845"/>
<keyword evidence="2" id="KW-1185">Reference proteome</keyword>
<dbReference type="OrthoDB" id="1030000at2"/>
<dbReference type="AlphaFoldDB" id="A0A5B8LYK4"/>
<accession>A0A5B8LYK4</accession>
<dbReference type="EMBL" id="CP042304">
    <property type="protein sequence ID" value="QDZ12450.1"/>
    <property type="molecule type" value="Genomic_DNA"/>
</dbReference>
<reference evidence="1 2" key="1">
    <citation type="submission" date="2019-07" db="EMBL/GenBank/DDBJ databases">
        <title>Full genome sequence of Devosia sp. Gsoil 520.</title>
        <authorList>
            <person name="Im W.-T."/>
        </authorList>
    </citation>
    <scope>NUCLEOTIDE SEQUENCE [LARGE SCALE GENOMIC DNA]</scope>
    <source>
        <strain evidence="1 2">Gsoil 520</strain>
    </source>
</reference>
<proteinExistence type="predicted"/>